<evidence type="ECO:0000256" key="2">
    <source>
        <dbReference type="ARBA" id="ARBA00007362"/>
    </source>
</evidence>
<feature type="transmembrane region" description="Helical" evidence="6">
    <location>
        <begin position="138"/>
        <end position="156"/>
    </location>
</feature>
<dbReference type="InterPro" id="IPR050638">
    <property type="entry name" value="AA-Vitamin_Transporters"/>
</dbReference>
<feature type="transmembrane region" description="Helical" evidence="6">
    <location>
        <begin position="260"/>
        <end position="279"/>
    </location>
</feature>
<name>A0A3E0DSJ5_9GAMM</name>
<feature type="transmembrane region" description="Helical" evidence="6">
    <location>
        <begin position="229"/>
        <end position="248"/>
    </location>
</feature>
<dbReference type="AlphaFoldDB" id="A0A3E0DSJ5"/>
<protein>
    <submittedName>
        <fullName evidence="8">Drug/metabolite transporter (DMT)-like permease</fullName>
    </submittedName>
</protein>
<dbReference type="PANTHER" id="PTHR32322:SF2">
    <property type="entry name" value="EAMA DOMAIN-CONTAINING PROTEIN"/>
    <property type="match status" value="1"/>
</dbReference>
<dbReference type="GO" id="GO:0016020">
    <property type="term" value="C:membrane"/>
    <property type="evidence" value="ECO:0007669"/>
    <property type="project" value="UniProtKB-SubCell"/>
</dbReference>
<evidence type="ECO:0000256" key="3">
    <source>
        <dbReference type="ARBA" id="ARBA00022692"/>
    </source>
</evidence>
<dbReference type="RefSeq" id="WP_115896804.1">
    <property type="nucleotide sequence ID" value="NZ_QUNG01000003.1"/>
</dbReference>
<dbReference type="SUPFAM" id="SSF103481">
    <property type="entry name" value="Multidrug resistance efflux transporter EmrE"/>
    <property type="match status" value="2"/>
</dbReference>
<feature type="domain" description="EamA" evidence="7">
    <location>
        <begin position="168"/>
        <end position="302"/>
    </location>
</feature>
<gene>
    <name evidence="8" type="ORF">DFP81_103119</name>
</gene>
<evidence type="ECO:0000259" key="7">
    <source>
        <dbReference type="Pfam" id="PF00892"/>
    </source>
</evidence>
<evidence type="ECO:0000256" key="5">
    <source>
        <dbReference type="ARBA" id="ARBA00023136"/>
    </source>
</evidence>
<comment type="caution">
    <text evidence="8">The sequence shown here is derived from an EMBL/GenBank/DDBJ whole genome shotgun (WGS) entry which is preliminary data.</text>
</comment>
<comment type="subcellular location">
    <subcellularLocation>
        <location evidence="1">Membrane</location>
        <topology evidence="1">Multi-pass membrane protein</topology>
    </subcellularLocation>
</comment>
<feature type="transmembrane region" description="Helical" evidence="6">
    <location>
        <begin position="51"/>
        <end position="70"/>
    </location>
</feature>
<accession>A0A3E0DSJ5</accession>
<reference evidence="8 9" key="1">
    <citation type="submission" date="2018-08" db="EMBL/GenBank/DDBJ databases">
        <title>Genomic Encyclopedia of Type Strains, Phase III (KMG-III): the genomes of soil and plant-associated and newly described type strains.</title>
        <authorList>
            <person name="Whitman W."/>
        </authorList>
    </citation>
    <scope>NUCLEOTIDE SEQUENCE [LARGE SCALE GENOMIC DNA]</scope>
    <source>
        <strain evidence="8 9">CECT 7375</strain>
    </source>
</reference>
<feature type="transmembrane region" description="Helical" evidence="6">
    <location>
        <begin position="82"/>
        <end position="103"/>
    </location>
</feature>
<keyword evidence="4 6" id="KW-1133">Transmembrane helix</keyword>
<dbReference type="PANTHER" id="PTHR32322">
    <property type="entry name" value="INNER MEMBRANE TRANSPORTER"/>
    <property type="match status" value="1"/>
</dbReference>
<keyword evidence="9" id="KW-1185">Reference proteome</keyword>
<dbReference type="InterPro" id="IPR000620">
    <property type="entry name" value="EamA_dom"/>
</dbReference>
<feature type="transmembrane region" description="Helical" evidence="6">
    <location>
        <begin position="109"/>
        <end position="131"/>
    </location>
</feature>
<dbReference type="OrthoDB" id="8162550at2"/>
<dbReference type="Pfam" id="PF00892">
    <property type="entry name" value="EamA"/>
    <property type="match status" value="2"/>
</dbReference>
<dbReference type="EMBL" id="QUNG01000003">
    <property type="protein sequence ID" value="REG84921.1"/>
    <property type="molecule type" value="Genomic_DNA"/>
</dbReference>
<evidence type="ECO:0000256" key="4">
    <source>
        <dbReference type="ARBA" id="ARBA00022989"/>
    </source>
</evidence>
<evidence type="ECO:0000256" key="6">
    <source>
        <dbReference type="SAM" id="Phobius"/>
    </source>
</evidence>
<feature type="transmembrane region" description="Helical" evidence="6">
    <location>
        <begin position="168"/>
        <end position="186"/>
    </location>
</feature>
<feature type="domain" description="EamA" evidence="7">
    <location>
        <begin position="22"/>
        <end position="154"/>
    </location>
</feature>
<dbReference type="Proteomes" id="UP000256542">
    <property type="component" value="Unassembled WGS sequence"/>
</dbReference>
<comment type="similarity">
    <text evidence="2">Belongs to the EamA transporter family.</text>
</comment>
<keyword evidence="3 6" id="KW-0812">Transmembrane</keyword>
<evidence type="ECO:0000256" key="1">
    <source>
        <dbReference type="ARBA" id="ARBA00004141"/>
    </source>
</evidence>
<dbReference type="InterPro" id="IPR037185">
    <property type="entry name" value="EmrE-like"/>
</dbReference>
<keyword evidence="5 6" id="KW-0472">Membrane</keyword>
<feature type="transmembrane region" description="Helical" evidence="6">
    <location>
        <begin position="21"/>
        <end position="39"/>
    </location>
</feature>
<proteinExistence type="inferred from homology"/>
<sequence>MKQIELSPQISRSKGTFPPLLMGYIAMTLVLLIWSGFALTMRSIHSSPLSTADVALIRFAVPFILLLPFLPSRFQQIKNARWSDIMLILLGGLPFFFLAAYGASKVPTAYVGNFLVGTQPFFVPTLLYLVYRQTLSKTQGAALSLILIGIMVMTFGDNQILSNTMKDGLLFLIAASLVWAVYTIGLKRATLDPIAVALILSSISLVMTISMIIFGFIDSHLEQITLQNSFVFIMVQGVGVGVLATTGYTYAIRQLGAARAAVMGSLSPVLTALLAFPIFGESLSIPIIVGISLTTIGVLLSTRTKPATHKENH</sequence>
<evidence type="ECO:0000313" key="9">
    <source>
        <dbReference type="Proteomes" id="UP000256542"/>
    </source>
</evidence>
<evidence type="ECO:0000313" key="8">
    <source>
        <dbReference type="EMBL" id="REG84921.1"/>
    </source>
</evidence>
<feature type="transmembrane region" description="Helical" evidence="6">
    <location>
        <begin position="193"/>
        <end position="217"/>
    </location>
</feature>
<organism evidence="8 9">
    <name type="scientific">Marinomonas pollencensis</name>
    <dbReference type="NCBI Taxonomy" id="491954"/>
    <lineage>
        <taxon>Bacteria</taxon>
        <taxon>Pseudomonadati</taxon>
        <taxon>Pseudomonadota</taxon>
        <taxon>Gammaproteobacteria</taxon>
        <taxon>Oceanospirillales</taxon>
        <taxon>Oceanospirillaceae</taxon>
        <taxon>Marinomonas</taxon>
    </lineage>
</organism>
<feature type="transmembrane region" description="Helical" evidence="6">
    <location>
        <begin position="285"/>
        <end position="302"/>
    </location>
</feature>